<gene>
    <name evidence="5" type="ORF">BJ878DRAFT_511884</name>
</gene>
<sequence>MKPVFLLCVSLLPVLINALARSRVLIPLPIATDRIEVHSHEHVPRPNILRAGPNPMPLNSGPVDGRSIPHNTTSATTTAAVKARELLVASTKVQSTVLILARDTLSAYSASSGLNGYGIPFEVVVVPQTGITLPVLNSSSSAGNYGAIVVVSEVSYNYGGTLGFQSAITAAQWAQIYQYQVSFGVRAVRLDVFPSTDLGVTAIGGCCNDGVEQLIQISDTSAFPTSGLKVGAGVSTQGLWHYPATILNATIATPFATFGPSAGFPASSVAGVINNINDRQQMVFFIGFATEWSSTSNYLQHAWIHWATRGLYAGYRRINLNTQVDDMFLESDIYYPAINRTFIITPTDLDQHIAWMDSVNSRLPAGSNYFIEVGHNGNGNIETADDINANERICRPGPIEYGDQIDTALEFQKPLGTGTDIWPTTATTYPYNVTCTAGDLLMNWWSQPSNMNAYAHVSHTFTHEDENNATFADVNREISWNQAWLTQVGIASATKWSPKGLIPPAITGLHNGDALRAWQTNGIVQVVGDNTRPALMNTQNEFWPLITTVADNGFAGIQISPRWATNIYYNCDLPICTVQEWINTSAGNGDWYALLDLEQATNTRHLLGLHRDPFMFHQANLNYVTADLTTINGVTAKLSMLQAWVEVVTQEMVRLTNWPIISLKHDDFSVEFSNRMTRDQCVPSLVYSVDPAAKTITDVTVTANGNTCGAEIPVTVPGPVTDTQGFRTEQVGSDPLTIWVTLTGGAVLTSFTFIAPIPL</sequence>
<dbReference type="InterPro" id="IPR056826">
    <property type="entry name" value="Agd3_CE"/>
</dbReference>
<dbReference type="Pfam" id="PF25116">
    <property type="entry name" value="CBM87_Agd3"/>
    <property type="match status" value="1"/>
</dbReference>
<feature type="signal peptide" evidence="1">
    <location>
        <begin position="1"/>
        <end position="22"/>
    </location>
</feature>
<dbReference type="OrthoDB" id="2113314at2759"/>
<reference evidence="5" key="1">
    <citation type="journal article" date="2021" name="IMA Fungus">
        <title>Genomic characterization of three marine fungi, including Emericellopsis atlantica sp. nov. with signatures of a generalist lifestyle and marine biomass degradation.</title>
        <authorList>
            <person name="Hagestad O.C."/>
            <person name="Hou L."/>
            <person name="Andersen J.H."/>
            <person name="Hansen E.H."/>
            <person name="Altermark B."/>
            <person name="Li C."/>
            <person name="Kuhnert E."/>
            <person name="Cox R.J."/>
            <person name="Crous P.W."/>
            <person name="Spatafora J.W."/>
            <person name="Lail K."/>
            <person name="Amirebrahimi M."/>
            <person name="Lipzen A."/>
            <person name="Pangilinan J."/>
            <person name="Andreopoulos W."/>
            <person name="Hayes R.D."/>
            <person name="Ng V."/>
            <person name="Grigoriev I.V."/>
            <person name="Jackson S.A."/>
            <person name="Sutton T.D.S."/>
            <person name="Dobson A.D.W."/>
            <person name="Rama T."/>
        </authorList>
    </citation>
    <scope>NUCLEOTIDE SEQUENCE</scope>
    <source>
        <strain evidence="5">TRa3180A</strain>
    </source>
</reference>
<dbReference type="Pfam" id="PF25115">
    <property type="entry name" value="Agd3_CE"/>
    <property type="match status" value="1"/>
</dbReference>
<dbReference type="InterPro" id="IPR056827">
    <property type="entry name" value="CBM87_Agd3"/>
</dbReference>
<feature type="domain" description="Agd3 deacetylase" evidence="2">
    <location>
        <begin position="320"/>
        <end position="685"/>
    </location>
</feature>
<protein>
    <recommendedName>
        <fullName evidence="7">Extracellular serine-rich protein</fullName>
    </recommendedName>
</protein>
<evidence type="ECO:0008006" key="7">
    <source>
        <dbReference type="Google" id="ProtNLM"/>
    </source>
</evidence>
<organism evidence="5 6">
    <name type="scientific">Calycina marina</name>
    <dbReference type="NCBI Taxonomy" id="1763456"/>
    <lineage>
        <taxon>Eukaryota</taxon>
        <taxon>Fungi</taxon>
        <taxon>Dikarya</taxon>
        <taxon>Ascomycota</taxon>
        <taxon>Pezizomycotina</taxon>
        <taxon>Leotiomycetes</taxon>
        <taxon>Helotiales</taxon>
        <taxon>Pezizellaceae</taxon>
        <taxon>Calycina</taxon>
    </lineage>
</organism>
<keyword evidence="1" id="KW-0732">Signal</keyword>
<dbReference type="Proteomes" id="UP000887226">
    <property type="component" value="Unassembled WGS sequence"/>
</dbReference>
<evidence type="ECO:0000259" key="4">
    <source>
        <dbReference type="Pfam" id="PF25117"/>
    </source>
</evidence>
<dbReference type="Pfam" id="PF25117">
    <property type="entry name" value="Agd3_C"/>
    <property type="match status" value="1"/>
</dbReference>
<dbReference type="AlphaFoldDB" id="A0A9P7Z0V1"/>
<evidence type="ECO:0000259" key="3">
    <source>
        <dbReference type="Pfam" id="PF25116"/>
    </source>
</evidence>
<feature type="chain" id="PRO_5040329510" description="Extracellular serine-rich protein" evidence="1">
    <location>
        <begin position="23"/>
        <end position="759"/>
    </location>
</feature>
<feature type="domain" description="Agd3 C-terminal" evidence="4">
    <location>
        <begin position="692"/>
        <end position="748"/>
    </location>
</feature>
<evidence type="ECO:0000313" key="6">
    <source>
        <dbReference type="Proteomes" id="UP000887226"/>
    </source>
</evidence>
<evidence type="ECO:0000256" key="1">
    <source>
        <dbReference type="SAM" id="SignalP"/>
    </source>
</evidence>
<evidence type="ECO:0000313" key="5">
    <source>
        <dbReference type="EMBL" id="KAG9243216.1"/>
    </source>
</evidence>
<comment type="caution">
    <text evidence="5">The sequence shown here is derived from an EMBL/GenBank/DDBJ whole genome shotgun (WGS) entry which is preliminary data.</text>
</comment>
<keyword evidence="6" id="KW-1185">Reference proteome</keyword>
<dbReference type="InterPro" id="IPR050788">
    <property type="entry name" value="Yeast_SRP1/TIP1_CWP"/>
</dbReference>
<dbReference type="InterPro" id="IPR056825">
    <property type="entry name" value="Agd3_C"/>
</dbReference>
<proteinExistence type="predicted"/>
<dbReference type="PANTHER" id="PTHR31002">
    <property type="entry name" value="SERIPAUPERIN"/>
    <property type="match status" value="1"/>
</dbReference>
<dbReference type="PANTHER" id="PTHR31002:SF34">
    <property type="entry name" value="CELL WALL PROTEIN CWP1-RELATED"/>
    <property type="match status" value="1"/>
</dbReference>
<dbReference type="EMBL" id="MU253996">
    <property type="protein sequence ID" value="KAG9243216.1"/>
    <property type="molecule type" value="Genomic_DNA"/>
</dbReference>
<evidence type="ECO:0000259" key="2">
    <source>
        <dbReference type="Pfam" id="PF25115"/>
    </source>
</evidence>
<feature type="domain" description="Agd3 CBM87" evidence="3">
    <location>
        <begin position="93"/>
        <end position="306"/>
    </location>
</feature>
<accession>A0A9P7Z0V1</accession>
<name>A0A9P7Z0V1_9HELO</name>